<organism evidence="1">
    <name type="scientific">viral metagenome</name>
    <dbReference type="NCBI Taxonomy" id="1070528"/>
    <lineage>
        <taxon>unclassified sequences</taxon>
        <taxon>metagenomes</taxon>
        <taxon>organismal metagenomes</taxon>
    </lineage>
</organism>
<sequence>MTISEKPILFIENEKEFINFEDDENIIYIGDVIEKNTGARAKWMIEYKCDKSIKKKENGRIYLIVVDGFIYKIGSSESKGGIKNTFSSYEGGLGGSPSLRTFGIHLLIQEELDAGKKIQIYALFIEPIIVTIRGLSSSSQVKTYPQIKEMEDLCREDYKKYHGKYPRWNFQENGDEWYERIQLAYKEQVNNR</sequence>
<dbReference type="AlphaFoldDB" id="A0A6C0DS60"/>
<reference evidence="1" key="1">
    <citation type="journal article" date="2020" name="Nature">
        <title>Giant virus diversity and host interactions through global metagenomics.</title>
        <authorList>
            <person name="Schulz F."/>
            <person name="Roux S."/>
            <person name="Paez-Espino D."/>
            <person name="Jungbluth S."/>
            <person name="Walsh D.A."/>
            <person name="Denef V.J."/>
            <person name="McMahon K.D."/>
            <person name="Konstantinidis K.T."/>
            <person name="Eloe-Fadrosh E.A."/>
            <person name="Kyrpides N.C."/>
            <person name="Woyke T."/>
        </authorList>
    </citation>
    <scope>NUCLEOTIDE SEQUENCE</scope>
    <source>
        <strain evidence="1">GVMAG-M-3300023174-5</strain>
    </source>
</reference>
<proteinExistence type="predicted"/>
<name>A0A6C0DS60_9ZZZZ</name>
<evidence type="ECO:0000313" key="1">
    <source>
        <dbReference type="EMBL" id="QHT19637.1"/>
    </source>
</evidence>
<protein>
    <submittedName>
        <fullName evidence="1">Uncharacterized protein</fullName>
    </submittedName>
</protein>
<dbReference type="EMBL" id="MN739668">
    <property type="protein sequence ID" value="QHT19637.1"/>
    <property type="molecule type" value="Genomic_DNA"/>
</dbReference>
<accession>A0A6C0DS60</accession>
<dbReference type="Gene3D" id="3.40.1440.50">
    <property type="match status" value="1"/>
</dbReference>